<evidence type="ECO:0000313" key="9">
    <source>
        <dbReference type="EMBL" id="EWH08528.1"/>
    </source>
</evidence>
<organism evidence="9 10">
    <name type="scientific">Catenovulum agarivorans DS-2</name>
    <dbReference type="NCBI Taxonomy" id="1328313"/>
    <lineage>
        <taxon>Bacteria</taxon>
        <taxon>Pseudomonadati</taxon>
        <taxon>Pseudomonadota</taxon>
        <taxon>Gammaproteobacteria</taxon>
        <taxon>Alteromonadales</taxon>
        <taxon>Alteromonadaceae</taxon>
        <taxon>Catenovulum</taxon>
    </lineage>
</organism>
<keyword evidence="3 5" id="KW-0819">tRNA processing</keyword>
<dbReference type="AlphaFoldDB" id="W7QK88"/>
<evidence type="ECO:0000313" key="10">
    <source>
        <dbReference type="Proteomes" id="UP000019276"/>
    </source>
</evidence>
<dbReference type="CDD" id="cd02573">
    <property type="entry name" value="PseudoU_synth_EcTruB"/>
    <property type="match status" value="1"/>
</dbReference>
<evidence type="ECO:0000256" key="3">
    <source>
        <dbReference type="ARBA" id="ARBA00022694"/>
    </source>
</evidence>
<dbReference type="InterPro" id="IPR036974">
    <property type="entry name" value="PUA_sf"/>
</dbReference>
<dbReference type="Gene3D" id="3.30.2350.10">
    <property type="entry name" value="Pseudouridine synthase"/>
    <property type="match status" value="1"/>
</dbReference>
<sequence>MANKRTFVNINGIVLLDKPQDISSNKALQTVRFLYSAKKAGHTGALDPLATGLLPICFGEATKFSQFLLDADKTYQVTAKLGERTTTSDSEGEVVETRDVTCDEMQIRQMVENFIGVQDQQPSIYSALKYQGKPLYFYARQGIDVPRPIRQIEIFSITVDEIALPNVKMTVHCSKGTYIRTLVDDLGEKLGCGAHVIQLRRTQVTGFDGLPMFDLPTLQAMSEAELADKLLPMDAGIQHIPVIQLTDELADRFSNGQRIKWLEGDLGTYRVYRESTNSMLGVAELEENRNLQPKRLVSQN</sequence>
<reference evidence="9 10" key="1">
    <citation type="journal article" date="2014" name="Genome Announc.">
        <title>Draft Genome Sequence of the Agar-Degrading Bacterium Catenovulum sp. Strain DS-2, Isolated from Intestines of Haliotis diversicolor.</title>
        <authorList>
            <person name="Shan D."/>
            <person name="Li X."/>
            <person name="Gu Z."/>
            <person name="Wei G."/>
            <person name="Gao Z."/>
            <person name="Shao Z."/>
        </authorList>
    </citation>
    <scope>NUCLEOTIDE SEQUENCE [LARGE SCALE GENOMIC DNA]</scope>
    <source>
        <strain evidence="9 10">DS-2</strain>
    </source>
</reference>
<dbReference type="Pfam" id="PF16198">
    <property type="entry name" value="TruB_C_2"/>
    <property type="match status" value="1"/>
</dbReference>
<dbReference type="Proteomes" id="UP000019276">
    <property type="component" value="Unassembled WGS sequence"/>
</dbReference>
<proteinExistence type="inferred from homology"/>
<dbReference type="GO" id="GO:0160148">
    <property type="term" value="F:tRNA pseudouridine(55) synthase activity"/>
    <property type="evidence" value="ECO:0007669"/>
    <property type="project" value="UniProtKB-EC"/>
</dbReference>
<dbReference type="PANTHER" id="PTHR13767:SF2">
    <property type="entry name" value="PSEUDOURIDYLATE SYNTHASE TRUB1"/>
    <property type="match status" value="1"/>
</dbReference>
<feature type="domain" description="tRNA pseudouridylate synthase B C-terminal" evidence="8">
    <location>
        <begin position="180"/>
        <end position="236"/>
    </location>
</feature>
<comment type="catalytic activity">
    <reaction evidence="1 5">
        <text>uridine(55) in tRNA = pseudouridine(55) in tRNA</text>
        <dbReference type="Rhea" id="RHEA:42532"/>
        <dbReference type="Rhea" id="RHEA-COMP:10101"/>
        <dbReference type="Rhea" id="RHEA-COMP:10102"/>
        <dbReference type="ChEBI" id="CHEBI:65314"/>
        <dbReference type="ChEBI" id="CHEBI:65315"/>
        <dbReference type="EC" id="5.4.99.25"/>
    </reaction>
</comment>
<dbReference type="Pfam" id="PF09157">
    <property type="entry name" value="TruB-C_2"/>
    <property type="match status" value="1"/>
</dbReference>
<comment type="function">
    <text evidence="5">Responsible for synthesis of pseudouridine from uracil-55 in the psi GC loop of transfer RNAs.</text>
</comment>
<dbReference type="SUPFAM" id="SSF55120">
    <property type="entry name" value="Pseudouridine synthase"/>
    <property type="match status" value="1"/>
</dbReference>
<evidence type="ECO:0000256" key="5">
    <source>
        <dbReference type="HAMAP-Rule" id="MF_01080"/>
    </source>
</evidence>
<name>W7QK88_9ALTE</name>
<evidence type="ECO:0000259" key="7">
    <source>
        <dbReference type="Pfam" id="PF09157"/>
    </source>
</evidence>
<dbReference type="GO" id="GO:0031119">
    <property type="term" value="P:tRNA pseudouridine synthesis"/>
    <property type="evidence" value="ECO:0007669"/>
    <property type="project" value="UniProtKB-UniRule"/>
</dbReference>
<dbReference type="eggNOG" id="COG0130">
    <property type="taxonomic scope" value="Bacteria"/>
</dbReference>
<evidence type="ECO:0000256" key="4">
    <source>
        <dbReference type="ARBA" id="ARBA00023235"/>
    </source>
</evidence>
<dbReference type="InterPro" id="IPR002501">
    <property type="entry name" value="PsdUridine_synth_N"/>
</dbReference>
<gene>
    <name evidence="5" type="primary">truB</name>
    <name evidence="9" type="ORF">DS2_17011</name>
</gene>
<dbReference type="GO" id="GO:1990481">
    <property type="term" value="P:mRNA pseudouridine synthesis"/>
    <property type="evidence" value="ECO:0007669"/>
    <property type="project" value="TreeGrafter"/>
</dbReference>
<evidence type="ECO:0000259" key="6">
    <source>
        <dbReference type="Pfam" id="PF01509"/>
    </source>
</evidence>
<dbReference type="EMBL" id="ARZY01000044">
    <property type="protein sequence ID" value="EWH08528.1"/>
    <property type="molecule type" value="Genomic_DNA"/>
</dbReference>
<dbReference type="PATRIC" id="fig|1328313.3.peg.3477"/>
<dbReference type="InterPro" id="IPR015240">
    <property type="entry name" value="tRNA_sdUridine_synth_fam1_C"/>
</dbReference>
<dbReference type="GO" id="GO:0003723">
    <property type="term" value="F:RNA binding"/>
    <property type="evidence" value="ECO:0007669"/>
    <property type="project" value="InterPro"/>
</dbReference>
<evidence type="ECO:0000256" key="1">
    <source>
        <dbReference type="ARBA" id="ARBA00000385"/>
    </source>
</evidence>
<evidence type="ECO:0000259" key="8">
    <source>
        <dbReference type="Pfam" id="PF16198"/>
    </source>
</evidence>
<feature type="active site" description="Nucleophile" evidence="5">
    <location>
        <position position="47"/>
    </location>
</feature>
<comment type="similarity">
    <text evidence="2 5">Belongs to the pseudouridine synthase TruB family. Type 1 subfamily.</text>
</comment>
<evidence type="ECO:0000256" key="2">
    <source>
        <dbReference type="ARBA" id="ARBA00005642"/>
    </source>
</evidence>
<dbReference type="OrthoDB" id="9802309at2"/>
<dbReference type="InterPro" id="IPR032819">
    <property type="entry name" value="TruB_C"/>
</dbReference>
<keyword evidence="4 5" id="KW-0413">Isomerase</keyword>
<dbReference type="InterPro" id="IPR014780">
    <property type="entry name" value="tRNA_psdUridine_synth_TruB"/>
</dbReference>
<keyword evidence="10" id="KW-1185">Reference proteome</keyword>
<feature type="domain" description="Pseudouridine synthase II N-terminal" evidence="6">
    <location>
        <begin position="34"/>
        <end position="179"/>
    </location>
</feature>
<accession>W7QK88</accession>
<comment type="caution">
    <text evidence="9">The sequence shown here is derived from an EMBL/GenBank/DDBJ whole genome shotgun (WGS) entry which is preliminary data.</text>
</comment>
<dbReference type="HAMAP" id="MF_01080">
    <property type="entry name" value="TruB_bact"/>
    <property type="match status" value="1"/>
</dbReference>
<dbReference type="CDD" id="cd21152">
    <property type="entry name" value="PUA_TruB_bacterial"/>
    <property type="match status" value="1"/>
</dbReference>
<dbReference type="NCBIfam" id="TIGR00431">
    <property type="entry name" value="TruB"/>
    <property type="match status" value="1"/>
</dbReference>
<dbReference type="PANTHER" id="PTHR13767">
    <property type="entry name" value="TRNA-PSEUDOURIDINE SYNTHASE"/>
    <property type="match status" value="1"/>
</dbReference>
<dbReference type="InterPro" id="IPR015947">
    <property type="entry name" value="PUA-like_sf"/>
</dbReference>
<dbReference type="Gene3D" id="2.30.130.10">
    <property type="entry name" value="PUA domain"/>
    <property type="match status" value="1"/>
</dbReference>
<dbReference type="Pfam" id="PF01509">
    <property type="entry name" value="TruB_N"/>
    <property type="match status" value="1"/>
</dbReference>
<dbReference type="STRING" id="1328313.DS2_17011"/>
<dbReference type="SUPFAM" id="SSF88697">
    <property type="entry name" value="PUA domain-like"/>
    <property type="match status" value="1"/>
</dbReference>
<feature type="domain" description="tRNA pseudouridine synthase II TruB subfamily 1 C-terminal" evidence="7">
    <location>
        <begin position="241"/>
        <end position="297"/>
    </location>
</feature>
<dbReference type="EC" id="5.4.99.25" evidence="5"/>
<dbReference type="InterPro" id="IPR020103">
    <property type="entry name" value="PsdUridine_synth_cat_dom_sf"/>
</dbReference>
<protein>
    <recommendedName>
        <fullName evidence="5">tRNA pseudouridine synthase B</fullName>
        <ecNumber evidence="5">5.4.99.25</ecNumber>
    </recommendedName>
    <alternativeName>
        <fullName evidence="5">tRNA pseudouridine(55) synthase</fullName>
        <shortName evidence="5">Psi55 synthase</shortName>
    </alternativeName>
    <alternativeName>
        <fullName evidence="5">tRNA pseudouridylate synthase</fullName>
    </alternativeName>
    <alternativeName>
        <fullName evidence="5">tRNA-uridine isomerase</fullName>
    </alternativeName>
</protein>
<dbReference type="RefSeq" id="WP_035016124.1">
    <property type="nucleotide sequence ID" value="NZ_ARZY01000044.1"/>
</dbReference>